<keyword evidence="1" id="KW-0812">Transmembrane</keyword>
<keyword evidence="3" id="KW-1185">Reference proteome</keyword>
<feature type="transmembrane region" description="Helical" evidence="1">
    <location>
        <begin position="72"/>
        <end position="93"/>
    </location>
</feature>
<protein>
    <recommendedName>
        <fullName evidence="4">DUF3592 domain-containing protein</fullName>
    </recommendedName>
</protein>
<name>A0ABN2HVW9_9ACTN</name>
<evidence type="ECO:0000313" key="2">
    <source>
        <dbReference type="EMBL" id="GAA1694462.1"/>
    </source>
</evidence>
<proteinExistence type="predicted"/>
<evidence type="ECO:0000256" key="1">
    <source>
        <dbReference type="SAM" id="Phobius"/>
    </source>
</evidence>
<feature type="transmembrane region" description="Helical" evidence="1">
    <location>
        <begin position="174"/>
        <end position="194"/>
    </location>
</feature>
<accession>A0ABN2HVW9</accession>
<feature type="transmembrane region" description="Helical" evidence="1">
    <location>
        <begin position="43"/>
        <end position="65"/>
    </location>
</feature>
<keyword evidence="1" id="KW-0472">Membrane</keyword>
<organism evidence="2 3">
    <name type="scientific">Glycomyces endophyticus</name>
    <dbReference type="NCBI Taxonomy" id="480996"/>
    <lineage>
        <taxon>Bacteria</taxon>
        <taxon>Bacillati</taxon>
        <taxon>Actinomycetota</taxon>
        <taxon>Actinomycetes</taxon>
        <taxon>Glycomycetales</taxon>
        <taxon>Glycomycetaceae</taxon>
        <taxon>Glycomyces</taxon>
    </lineage>
</organism>
<dbReference type="Proteomes" id="UP001499851">
    <property type="component" value="Unassembled WGS sequence"/>
</dbReference>
<evidence type="ECO:0000313" key="3">
    <source>
        <dbReference type="Proteomes" id="UP001499851"/>
    </source>
</evidence>
<sequence>MAEPRDSRRRERALAVIPPGIVFAATAHLLWTAMFAPDVLPDWWFAASIILVAAALAGFFASCCIGRFRGDIRGMTAVLAFIAIGGIMLAPVFESSVLNARGVGVECTVVSSRRKEHRGDTLIEHTMDCPGRTGVTWSTDEDDRWISGDRVVGHFDPEDRAHYSFGDRDWFETVLWGVGALLAVVVAIVLRLLAVDDAFRARLTGGAAGGRAAGVVDSSGRGDG</sequence>
<dbReference type="RefSeq" id="WP_344492324.1">
    <property type="nucleotide sequence ID" value="NZ_BAAAQF010000034.1"/>
</dbReference>
<reference evidence="2 3" key="1">
    <citation type="journal article" date="2019" name="Int. J. Syst. Evol. Microbiol.">
        <title>The Global Catalogue of Microorganisms (GCM) 10K type strain sequencing project: providing services to taxonomists for standard genome sequencing and annotation.</title>
        <authorList>
            <consortium name="The Broad Institute Genomics Platform"/>
            <consortium name="The Broad Institute Genome Sequencing Center for Infectious Disease"/>
            <person name="Wu L."/>
            <person name="Ma J."/>
        </authorList>
    </citation>
    <scope>NUCLEOTIDE SEQUENCE [LARGE SCALE GENOMIC DNA]</scope>
    <source>
        <strain evidence="2 3">JCM 16001</strain>
    </source>
</reference>
<comment type="caution">
    <text evidence="2">The sequence shown here is derived from an EMBL/GenBank/DDBJ whole genome shotgun (WGS) entry which is preliminary data.</text>
</comment>
<keyword evidence="1" id="KW-1133">Transmembrane helix</keyword>
<feature type="transmembrane region" description="Helical" evidence="1">
    <location>
        <begin position="12"/>
        <end position="31"/>
    </location>
</feature>
<evidence type="ECO:0008006" key="4">
    <source>
        <dbReference type="Google" id="ProtNLM"/>
    </source>
</evidence>
<dbReference type="EMBL" id="BAAAQF010000034">
    <property type="protein sequence ID" value="GAA1694462.1"/>
    <property type="molecule type" value="Genomic_DNA"/>
</dbReference>
<gene>
    <name evidence="2" type="ORF">GCM10009830_47800</name>
</gene>